<gene>
    <name evidence="8" type="ORF">ACFQ1G_12985</name>
</gene>
<accession>A0ABW3IIT6</accession>
<evidence type="ECO:0000313" key="9">
    <source>
        <dbReference type="Proteomes" id="UP001597100"/>
    </source>
</evidence>
<keyword evidence="3" id="KW-1003">Cell membrane</keyword>
<dbReference type="Proteomes" id="UP001597100">
    <property type="component" value="Unassembled WGS sequence"/>
</dbReference>
<reference evidence="9" key="1">
    <citation type="journal article" date="2019" name="Int. J. Syst. Evol. Microbiol.">
        <title>The Global Catalogue of Microorganisms (GCM) 10K type strain sequencing project: providing services to taxonomists for standard genome sequencing and annotation.</title>
        <authorList>
            <consortium name="The Broad Institute Genomics Platform"/>
            <consortium name="The Broad Institute Genome Sequencing Center for Infectious Disease"/>
            <person name="Wu L."/>
            <person name="Ma J."/>
        </authorList>
    </citation>
    <scope>NUCLEOTIDE SEQUENCE [LARGE SCALE GENOMIC DNA]</scope>
    <source>
        <strain evidence="9">CCUG 60898</strain>
    </source>
</reference>
<evidence type="ECO:0000256" key="3">
    <source>
        <dbReference type="ARBA" id="ARBA00022475"/>
    </source>
</evidence>
<keyword evidence="5" id="KW-1133">Transmembrane helix</keyword>
<comment type="caution">
    <text evidence="8">The sequence shown here is derived from an EMBL/GenBank/DDBJ whole genome shotgun (WGS) entry which is preliminary data.</text>
</comment>
<evidence type="ECO:0000256" key="1">
    <source>
        <dbReference type="ARBA" id="ARBA00004162"/>
    </source>
</evidence>
<comment type="subcellular location">
    <subcellularLocation>
        <location evidence="1">Cell membrane</location>
        <topology evidence="1">Single-pass membrane protein</topology>
    </subcellularLocation>
    <subcellularLocation>
        <location evidence="7">Cell membrane</location>
        <topology evidence="7">Single-pass type II membrane protein</topology>
    </subcellularLocation>
</comment>
<sequence length="130" mass="14544">MNLRGRNKISPEFSMSSMTDIVFLLLIFFMLTSPAITPEALDLILPKAKGKTTTKQNISVSITKDLQIYINKERVSNSALERRLKAELSGVEDPTIILRAEEGVPIEKAVNVMDIANRNKYKIVLAVKPE</sequence>
<dbReference type="PANTHER" id="PTHR30558">
    <property type="entry name" value="EXBD MEMBRANE COMPONENT OF PMF-DRIVEN MACROMOLECULE IMPORT SYSTEM"/>
    <property type="match status" value="1"/>
</dbReference>
<proteinExistence type="inferred from homology"/>
<keyword evidence="7" id="KW-0813">Transport</keyword>
<dbReference type="RefSeq" id="WP_380740218.1">
    <property type="nucleotide sequence ID" value="NZ_JBHTJP010000035.1"/>
</dbReference>
<evidence type="ECO:0000256" key="2">
    <source>
        <dbReference type="ARBA" id="ARBA00005811"/>
    </source>
</evidence>
<name>A0ABW3IIT6_9FLAO</name>
<dbReference type="InterPro" id="IPR003400">
    <property type="entry name" value="ExbD"/>
</dbReference>
<keyword evidence="9" id="KW-1185">Reference proteome</keyword>
<dbReference type="Pfam" id="PF02472">
    <property type="entry name" value="ExbD"/>
    <property type="match status" value="1"/>
</dbReference>
<evidence type="ECO:0000313" key="8">
    <source>
        <dbReference type="EMBL" id="MFD0977710.1"/>
    </source>
</evidence>
<protein>
    <submittedName>
        <fullName evidence="8">ExbD/TolR family protein</fullName>
    </submittedName>
</protein>
<evidence type="ECO:0000256" key="4">
    <source>
        <dbReference type="ARBA" id="ARBA00022692"/>
    </source>
</evidence>
<evidence type="ECO:0000256" key="6">
    <source>
        <dbReference type="ARBA" id="ARBA00023136"/>
    </source>
</evidence>
<dbReference type="EMBL" id="JBHTJP010000035">
    <property type="protein sequence ID" value="MFD0977710.1"/>
    <property type="molecule type" value="Genomic_DNA"/>
</dbReference>
<evidence type="ECO:0000256" key="7">
    <source>
        <dbReference type="RuleBase" id="RU003879"/>
    </source>
</evidence>
<dbReference type="Gene3D" id="3.30.420.270">
    <property type="match status" value="1"/>
</dbReference>
<keyword evidence="6" id="KW-0472">Membrane</keyword>
<keyword evidence="7" id="KW-0653">Protein transport</keyword>
<organism evidence="8 9">
    <name type="scientific">Salinimicrobium gaetbulicola</name>
    <dbReference type="NCBI Taxonomy" id="999702"/>
    <lineage>
        <taxon>Bacteria</taxon>
        <taxon>Pseudomonadati</taxon>
        <taxon>Bacteroidota</taxon>
        <taxon>Flavobacteriia</taxon>
        <taxon>Flavobacteriales</taxon>
        <taxon>Flavobacteriaceae</taxon>
        <taxon>Salinimicrobium</taxon>
    </lineage>
</organism>
<evidence type="ECO:0000256" key="5">
    <source>
        <dbReference type="ARBA" id="ARBA00022989"/>
    </source>
</evidence>
<comment type="similarity">
    <text evidence="2 7">Belongs to the ExbD/TolR family.</text>
</comment>
<keyword evidence="4 7" id="KW-0812">Transmembrane</keyword>